<dbReference type="InterPro" id="IPR031107">
    <property type="entry name" value="Small_HSP"/>
</dbReference>
<dbReference type="SUPFAM" id="SSF49764">
    <property type="entry name" value="HSP20-like chaperones"/>
    <property type="match status" value="1"/>
</dbReference>
<keyword evidence="5" id="KW-1185">Reference proteome</keyword>
<accession>A0A919Q5I8</accession>
<dbReference type="CDD" id="cd06464">
    <property type="entry name" value="ACD_sHsps-like"/>
    <property type="match status" value="1"/>
</dbReference>
<reference evidence="4" key="1">
    <citation type="submission" date="2021-01" db="EMBL/GenBank/DDBJ databases">
        <title>Whole genome shotgun sequence of Demequina activiva NBRC 110675.</title>
        <authorList>
            <person name="Komaki H."/>
            <person name="Tamura T."/>
        </authorList>
    </citation>
    <scope>NUCLEOTIDE SEQUENCE</scope>
    <source>
        <strain evidence="4">NBRC 110675</strain>
    </source>
</reference>
<comment type="caution">
    <text evidence="4">The sequence shown here is derived from an EMBL/GenBank/DDBJ whole genome shotgun (WGS) entry which is preliminary data.</text>
</comment>
<feature type="domain" description="SHSP" evidence="3">
    <location>
        <begin position="35"/>
        <end position="148"/>
    </location>
</feature>
<dbReference type="AlphaFoldDB" id="A0A919Q5I8"/>
<dbReference type="PROSITE" id="PS01031">
    <property type="entry name" value="SHSP"/>
    <property type="match status" value="1"/>
</dbReference>
<dbReference type="EMBL" id="BONR01000004">
    <property type="protein sequence ID" value="GIG55266.1"/>
    <property type="molecule type" value="Genomic_DNA"/>
</dbReference>
<gene>
    <name evidence="4" type="primary">hspA</name>
    <name evidence="4" type="ORF">Dac01nite_20180</name>
</gene>
<sequence length="148" mass="16434">MAREVTRHTIPATASSLWQDDFNQMVRQFFGDSEASLAGAFSPALDVEENEDGFTLHVELPGIAPEQVDVSIEDSVLTIAGQREFYADANAEGFKRIERRFGRFHRAVRLPDRVNADGIEATYKDGLLTIAVPKAEEAKPRRIQISAS</sequence>
<protein>
    <submittedName>
        <fullName evidence="4">Heat-shock protein</fullName>
    </submittedName>
</protein>
<proteinExistence type="inferred from homology"/>
<dbReference type="InterPro" id="IPR002068">
    <property type="entry name" value="A-crystallin/Hsp20_dom"/>
</dbReference>
<organism evidence="4 5">
    <name type="scientific">Demequina activiva</name>
    <dbReference type="NCBI Taxonomy" id="1582364"/>
    <lineage>
        <taxon>Bacteria</taxon>
        <taxon>Bacillati</taxon>
        <taxon>Actinomycetota</taxon>
        <taxon>Actinomycetes</taxon>
        <taxon>Micrococcales</taxon>
        <taxon>Demequinaceae</taxon>
        <taxon>Demequina</taxon>
    </lineage>
</organism>
<dbReference type="RefSeq" id="WP_203656574.1">
    <property type="nucleotide sequence ID" value="NZ_BONR01000004.1"/>
</dbReference>
<evidence type="ECO:0000256" key="1">
    <source>
        <dbReference type="PROSITE-ProRule" id="PRU00285"/>
    </source>
</evidence>
<dbReference type="InterPro" id="IPR008978">
    <property type="entry name" value="HSP20-like_chaperone"/>
</dbReference>
<dbReference type="PANTHER" id="PTHR11527">
    <property type="entry name" value="HEAT-SHOCK PROTEIN 20 FAMILY MEMBER"/>
    <property type="match status" value="1"/>
</dbReference>
<evidence type="ECO:0000313" key="5">
    <source>
        <dbReference type="Proteomes" id="UP000652354"/>
    </source>
</evidence>
<dbReference type="Gene3D" id="2.60.40.790">
    <property type="match status" value="1"/>
</dbReference>
<comment type="similarity">
    <text evidence="1 2">Belongs to the small heat shock protein (HSP20) family.</text>
</comment>
<name>A0A919Q5I8_9MICO</name>
<dbReference type="Pfam" id="PF00011">
    <property type="entry name" value="HSP20"/>
    <property type="match status" value="1"/>
</dbReference>
<evidence type="ECO:0000259" key="3">
    <source>
        <dbReference type="PROSITE" id="PS01031"/>
    </source>
</evidence>
<dbReference type="Proteomes" id="UP000652354">
    <property type="component" value="Unassembled WGS sequence"/>
</dbReference>
<evidence type="ECO:0000256" key="2">
    <source>
        <dbReference type="RuleBase" id="RU003616"/>
    </source>
</evidence>
<evidence type="ECO:0000313" key="4">
    <source>
        <dbReference type="EMBL" id="GIG55266.1"/>
    </source>
</evidence>